<dbReference type="Gene3D" id="2.60.260.20">
    <property type="entry name" value="Urease metallochaperone UreE, N-terminal domain"/>
    <property type="match status" value="2"/>
</dbReference>
<dbReference type="PROSITE" id="PS00636">
    <property type="entry name" value="DNAJ_1"/>
    <property type="match status" value="1"/>
</dbReference>
<gene>
    <name evidence="3" type="ORF">MNBD_DELTA04-1272</name>
</gene>
<evidence type="ECO:0000313" key="3">
    <source>
        <dbReference type="EMBL" id="VAW34451.1"/>
    </source>
</evidence>
<dbReference type="GO" id="GO:0051087">
    <property type="term" value="F:protein-folding chaperone binding"/>
    <property type="evidence" value="ECO:0007669"/>
    <property type="project" value="TreeGrafter"/>
</dbReference>
<dbReference type="CDD" id="cd06257">
    <property type="entry name" value="DnaJ"/>
    <property type="match status" value="1"/>
</dbReference>
<dbReference type="SUPFAM" id="SSF46565">
    <property type="entry name" value="Chaperone J-domain"/>
    <property type="match status" value="1"/>
</dbReference>
<reference evidence="3" key="1">
    <citation type="submission" date="2018-06" db="EMBL/GenBank/DDBJ databases">
        <authorList>
            <person name="Zhirakovskaya E."/>
        </authorList>
    </citation>
    <scope>NUCLEOTIDE SEQUENCE</scope>
</reference>
<dbReference type="PRINTS" id="PR00625">
    <property type="entry name" value="JDOMAIN"/>
</dbReference>
<dbReference type="InterPro" id="IPR002939">
    <property type="entry name" value="DnaJ_C"/>
</dbReference>
<protein>
    <submittedName>
        <fullName evidence="3">DnaJ-class molecular chaperone CbpA</fullName>
    </submittedName>
</protein>
<dbReference type="EMBL" id="UOEY01000006">
    <property type="protein sequence ID" value="VAW34451.1"/>
    <property type="molecule type" value="Genomic_DNA"/>
</dbReference>
<dbReference type="InterPro" id="IPR051339">
    <property type="entry name" value="DnaJ_subfamily_B"/>
</dbReference>
<dbReference type="PANTHER" id="PTHR24078:SF553">
    <property type="entry name" value="DNAJ HOMOLOG SUBFAMILY B MEMBER 5"/>
    <property type="match status" value="1"/>
</dbReference>
<dbReference type="PROSITE" id="PS50076">
    <property type="entry name" value="DNAJ_2"/>
    <property type="match status" value="1"/>
</dbReference>
<evidence type="ECO:0000259" key="2">
    <source>
        <dbReference type="PROSITE" id="PS50076"/>
    </source>
</evidence>
<dbReference type="InterPro" id="IPR001623">
    <property type="entry name" value="DnaJ_domain"/>
</dbReference>
<proteinExistence type="predicted"/>
<dbReference type="GO" id="GO:0005829">
    <property type="term" value="C:cytosol"/>
    <property type="evidence" value="ECO:0007669"/>
    <property type="project" value="TreeGrafter"/>
</dbReference>
<dbReference type="FunFam" id="2.60.260.20:FF:000013">
    <property type="entry name" value="DnaJ subfamily B member 11"/>
    <property type="match status" value="1"/>
</dbReference>
<dbReference type="GO" id="GO:0006457">
    <property type="term" value="P:protein folding"/>
    <property type="evidence" value="ECO:0007669"/>
    <property type="project" value="InterPro"/>
</dbReference>
<dbReference type="Pfam" id="PF00226">
    <property type="entry name" value="DnaJ"/>
    <property type="match status" value="1"/>
</dbReference>
<dbReference type="InterPro" id="IPR036869">
    <property type="entry name" value="J_dom_sf"/>
</dbReference>
<dbReference type="InterPro" id="IPR018253">
    <property type="entry name" value="DnaJ_domain_CS"/>
</dbReference>
<feature type="domain" description="J" evidence="2">
    <location>
        <begin position="2"/>
        <end position="67"/>
    </location>
</feature>
<dbReference type="AlphaFoldDB" id="A0A3B0UTT0"/>
<dbReference type="CDD" id="cd10747">
    <property type="entry name" value="DnaJ_C"/>
    <property type="match status" value="1"/>
</dbReference>
<dbReference type="PANTHER" id="PTHR24078">
    <property type="entry name" value="DNAJ HOMOLOG SUBFAMILY C MEMBER"/>
    <property type="match status" value="1"/>
</dbReference>
<accession>A0A3B0UTT0</accession>
<dbReference type="SMART" id="SM00271">
    <property type="entry name" value="DnaJ"/>
    <property type="match status" value="1"/>
</dbReference>
<sequence>MDYYEILEVAKTATADEIKKSYRKLALKYHPDRNHGEKAAEARFKQINEAYAVLSDSQKRQQYDTYGSSGFHKRYSQEDIFRGFDLNDILRQFGFGGASFDGSGASFRASSGANPFSSVFGQTAGMGGGCGGGNCRPQPARGEDHTYAISITLEDVLHGAEKTISLRRNGQTQNVSVKIPKGIESGKRLRLSGRGAPSPSGGASGDLFLKINIEPHPLFTRQGDDLTTEKRIPFSEACLGTELEVTGLDGKRFKIRVPAGIQHDAKLRIKGQGLPVGPIGKRGDMLVKISIRIPQELSTEQQGVVDQLAEVGL</sequence>
<dbReference type="InterPro" id="IPR008971">
    <property type="entry name" value="HSP40/DnaJ_pept-bd"/>
</dbReference>
<dbReference type="GO" id="GO:0051082">
    <property type="term" value="F:unfolded protein binding"/>
    <property type="evidence" value="ECO:0007669"/>
    <property type="project" value="InterPro"/>
</dbReference>
<dbReference type="SUPFAM" id="SSF49493">
    <property type="entry name" value="HSP40/DnaJ peptide-binding domain"/>
    <property type="match status" value="2"/>
</dbReference>
<name>A0A3B0UTT0_9ZZZZ</name>
<keyword evidence="1" id="KW-0143">Chaperone</keyword>
<dbReference type="Pfam" id="PF01556">
    <property type="entry name" value="DnaJ_C"/>
    <property type="match status" value="1"/>
</dbReference>
<dbReference type="Gene3D" id="1.10.287.110">
    <property type="entry name" value="DnaJ domain"/>
    <property type="match status" value="1"/>
</dbReference>
<organism evidence="3">
    <name type="scientific">hydrothermal vent metagenome</name>
    <dbReference type="NCBI Taxonomy" id="652676"/>
    <lineage>
        <taxon>unclassified sequences</taxon>
        <taxon>metagenomes</taxon>
        <taxon>ecological metagenomes</taxon>
    </lineage>
</organism>
<evidence type="ECO:0000256" key="1">
    <source>
        <dbReference type="ARBA" id="ARBA00023186"/>
    </source>
</evidence>